<organism evidence="13 14">
    <name type="scientific">Marisediminitalea aggregata</name>
    <dbReference type="NCBI Taxonomy" id="634436"/>
    <lineage>
        <taxon>Bacteria</taxon>
        <taxon>Pseudomonadati</taxon>
        <taxon>Pseudomonadota</taxon>
        <taxon>Gammaproteobacteria</taxon>
        <taxon>Alteromonadales</taxon>
        <taxon>Alteromonadaceae</taxon>
        <taxon>Marisediminitalea</taxon>
    </lineage>
</organism>
<keyword evidence="5 9" id="KW-0798">TonB box</keyword>
<evidence type="ECO:0000256" key="6">
    <source>
        <dbReference type="ARBA" id="ARBA00023136"/>
    </source>
</evidence>
<keyword evidence="13" id="KW-0675">Receptor</keyword>
<dbReference type="InterPro" id="IPR037066">
    <property type="entry name" value="Plug_dom_sf"/>
</dbReference>
<evidence type="ECO:0000256" key="4">
    <source>
        <dbReference type="ARBA" id="ARBA00022692"/>
    </source>
</evidence>
<evidence type="ECO:0000256" key="2">
    <source>
        <dbReference type="ARBA" id="ARBA00022448"/>
    </source>
</evidence>
<keyword evidence="7 8" id="KW-0998">Cell outer membrane</keyword>
<dbReference type="EMBL" id="FQWD01000001">
    <property type="protein sequence ID" value="SHF84127.1"/>
    <property type="molecule type" value="Genomic_DNA"/>
</dbReference>
<keyword evidence="4 8" id="KW-0812">Transmembrane</keyword>
<dbReference type="RefSeq" id="WP_073317531.1">
    <property type="nucleotide sequence ID" value="NZ_FQWD01000001.1"/>
</dbReference>
<evidence type="ECO:0000259" key="12">
    <source>
        <dbReference type="Pfam" id="PF07715"/>
    </source>
</evidence>
<dbReference type="InterPro" id="IPR039426">
    <property type="entry name" value="TonB-dep_rcpt-like"/>
</dbReference>
<dbReference type="PROSITE" id="PS52016">
    <property type="entry name" value="TONB_DEPENDENT_REC_3"/>
    <property type="match status" value="1"/>
</dbReference>
<evidence type="ECO:0000256" key="9">
    <source>
        <dbReference type="RuleBase" id="RU003357"/>
    </source>
</evidence>
<feature type="signal peptide" evidence="10">
    <location>
        <begin position="1"/>
        <end position="25"/>
    </location>
</feature>
<dbReference type="Gene3D" id="2.40.170.20">
    <property type="entry name" value="TonB-dependent receptor, beta-barrel domain"/>
    <property type="match status" value="1"/>
</dbReference>
<keyword evidence="2 8" id="KW-0813">Transport</keyword>
<dbReference type="Gene3D" id="2.170.130.10">
    <property type="entry name" value="TonB-dependent receptor, plug domain"/>
    <property type="match status" value="1"/>
</dbReference>
<feature type="domain" description="TonB-dependent receptor-like beta-barrel" evidence="11">
    <location>
        <begin position="275"/>
        <end position="725"/>
    </location>
</feature>
<evidence type="ECO:0000259" key="11">
    <source>
        <dbReference type="Pfam" id="PF00593"/>
    </source>
</evidence>
<keyword evidence="6 8" id="KW-0472">Membrane</keyword>
<protein>
    <submittedName>
        <fullName evidence="13">Catecholate siderophore receptor</fullName>
    </submittedName>
</protein>
<keyword evidence="3 8" id="KW-1134">Transmembrane beta strand</keyword>
<sequence length="757" mass="81559">MSKMDKFGSGALLTTLALSVSSAYADENKQDAAAEKEKQAVELIKIHGVRNSIYNVKKSGDARRLADLVDTPATITVLTKDQIEEMGRSDLKEVLSTQAGVTLGTGENGNAFGDRYIIRGHEARSDVFVDGLRDPGMNTRESFSVEQIEITKGPSSTFAGRGSSGGAINSITKKANLGYDFGRVDVGFGTDNYLRGTVDVNTPLSDNFATRINIMTSTEDAPKRDGAERDRTGILLSGLYDDLHKTKVWADVYYLKAEDVPDLGSTAVDGVIFEDIPVYAQKGDFLTSEALSGTVRVEYEINDDWKIYNITRYGKTDNGYLATSAGGTTGYATEDDATNGTNGYTTFTFGTHSNWQDVEHFATQLNLFGNVTTGDIEHKLLFSAEYADYSVLNGRYADTGSASVANCWASGRGGVSNTFCGLDASGSAVAGLNTVIDRSAAYEGDFTADYSYEVSAVSVMDTIQLTEELMVFAGIRIDSYDYSNNTNGRDGETLYAFDDTLVNGHLGVVYEVVDDINLYASYGTASNINGGESDVGGNCGYGGVCTDSDGNAAADPENVQNIEIGTKMSLIDESLFVQIAAFKLTKDDVMEGSGRGYDVTGALNTGKNEVTGVEVAVNGQVTENLSIQINGAVMDSEILESASSPDSVGLPLALFANKSFYAQARYQLTEDFAFGGDFTYKDKMTGGQPDTGSNGPEVPSYSLVNLFALYNMTEDLTVRVNLGNVFDKEYYTSTYRAPKFMYIGDRQSLRANVTYQF</sequence>
<comment type="similarity">
    <text evidence="8 9">Belongs to the TonB-dependent receptor family.</text>
</comment>
<dbReference type="STRING" id="634436.SAMN05216361_0594"/>
<evidence type="ECO:0000256" key="5">
    <source>
        <dbReference type="ARBA" id="ARBA00023077"/>
    </source>
</evidence>
<evidence type="ECO:0000256" key="3">
    <source>
        <dbReference type="ARBA" id="ARBA00022452"/>
    </source>
</evidence>
<evidence type="ECO:0000256" key="10">
    <source>
        <dbReference type="SAM" id="SignalP"/>
    </source>
</evidence>
<proteinExistence type="inferred from homology"/>
<accession>A0A1M5EY96</accession>
<dbReference type="InterPro" id="IPR000531">
    <property type="entry name" value="Beta-barrel_TonB"/>
</dbReference>
<name>A0A1M5EY96_9ALTE</name>
<keyword evidence="10" id="KW-0732">Signal</keyword>
<dbReference type="PANTHER" id="PTHR32552:SF83">
    <property type="entry name" value="BLR3904 PROTEIN"/>
    <property type="match status" value="1"/>
</dbReference>
<reference evidence="14" key="1">
    <citation type="submission" date="2016-11" db="EMBL/GenBank/DDBJ databases">
        <authorList>
            <person name="Varghese N."/>
            <person name="Submissions S."/>
        </authorList>
    </citation>
    <scope>NUCLEOTIDE SEQUENCE [LARGE SCALE GENOMIC DNA]</scope>
    <source>
        <strain evidence="14">CGMCC 1.8995</strain>
    </source>
</reference>
<evidence type="ECO:0000256" key="8">
    <source>
        <dbReference type="PROSITE-ProRule" id="PRU01360"/>
    </source>
</evidence>
<dbReference type="OrthoDB" id="9790771at2"/>
<keyword evidence="14" id="KW-1185">Reference proteome</keyword>
<dbReference type="Proteomes" id="UP000184520">
    <property type="component" value="Unassembled WGS sequence"/>
</dbReference>
<evidence type="ECO:0000256" key="7">
    <source>
        <dbReference type="ARBA" id="ARBA00023237"/>
    </source>
</evidence>
<comment type="subcellular location">
    <subcellularLocation>
        <location evidence="1 8">Cell outer membrane</location>
        <topology evidence="1 8">Multi-pass membrane protein</topology>
    </subcellularLocation>
</comment>
<dbReference type="SUPFAM" id="SSF56935">
    <property type="entry name" value="Porins"/>
    <property type="match status" value="1"/>
</dbReference>
<dbReference type="InterPro" id="IPR012910">
    <property type="entry name" value="Plug_dom"/>
</dbReference>
<dbReference type="Pfam" id="PF07715">
    <property type="entry name" value="Plug"/>
    <property type="match status" value="1"/>
</dbReference>
<dbReference type="CDD" id="cd01347">
    <property type="entry name" value="ligand_gated_channel"/>
    <property type="match status" value="1"/>
</dbReference>
<feature type="domain" description="TonB-dependent receptor plug" evidence="12">
    <location>
        <begin position="68"/>
        <end position="167"/>
    </location>
</feature>
<evidence type="ECO:0000313" key="14">
    <source>
        <dbReference type="Proteomes" id="UP000184520"/>
    </source>
</evidence>
<evidence type="ECO:0000256" key="1">
    <source>
        <dbReference type="ARBA" id="ARBA00004571"/>
    </source>
</evidence>
<dbReference type="GO" id="GO:0009279">
    <property type="term" value="C:cell outer membrane"/>
    <property type="evidence" value="ECO:0007669"/>
    <property type="project" value="UniProtKB-SubCell"/>
</dbReference>
<dbReference type="InterPro" id="IPR036942">
    <property type="entry name" value="Beta-barrel_TonB_sf"/>
</dbReference>
<dbReference type="AlphaFoldDB" id="A0A1M5EY96"/>
<dbReference type="Pfam" id="PF00593">
    <property type="entry name" value="TonB_dep_Rec_b-barrel"/>
    <property type="match status" value="1"/>
</dbReference>
<dbReference type="GO" id="GO:0015344">
    <property type="term" value="F:siderophore uptake transmembrane transporter activity"/>
    <property type="evidence" value="ECO:0007669"/>
    <property type="project" value="TreeGrafter"/>
</dbReference>
<feature type="chain" id="PRO_5012680165" evidence="10">
    <location>
        <begin position="26"/>
        <end position="757"/>
    </location>
</feature>
<evidence type="ECO:0000313" key="13">
    <source>
        <dbReference type="EMBL" id="SHF84127.1"/>
    </source>
</evidence>
<dbReference type="PANTHER" id="PTHR32552">
    <property type="entry name" value="FERRICHROME IRON RECEPTOR-RELATED"/>
    <property type="match status" value="1"/>
</dbReference>
<gene>
    <name evidence="13" type="ORF">SAMN05216361_0594</name>
</gene>